<organism evidence="3 4">
    <name type="scientific">Marivivens donghaensis</name>
    <dbReference type="NCBI Taxonomy" id="1699413"/>
    <lineage>
        <taxon>Bacteria</taxon>
        <taxon>Pseudomonadati</taxon>
        <taxon>Pseudomonadota</taxon>
        <taxon>Alphaproteobacteria</taxon>
        <taxon>Rhodobacterales</taxon>
        <taxon>Paracoccaceae</taxon>
        <taxon>Marivivens group</taxon>
        <taxon>Marivivens</taxon>
    </lineage>
</organism>
<dbReference type="Proteomes" id="UP000709466">
    <property type="component" value="Unassembled WGS sequence"/>
</dbReference>
<protein>
    <submittedName>
        <fullName evidence="3">Twin-arginine translocation pathway signal</fullName>
    </submittedName>
</protein>
<dbReference type="InterPro" id="IPR006311">
    <property type="entry name" value="TAT_signal"/>
</dbReference>
<dbReference type="PROSITE" id="PS51318">
    <property type="entry name" value="TAT"/>
    <property type="match status" value="1"/>
</dbReference>
<accession>A0ABX0W3Y7</accession>
<gene>
    <name evidence="3" type="ORF">HCZ30_16210</name>
</gene>
<dbReference type="Pfam" id="PF04366">
    <property type="entry name" value="Ysc84"/>
    <property type="match status" value="1"/>
</dbReference>
<dbReference type="PROSITE" id="PS51257">
    <property type="entry name" value="PROKAR_LIPOPROTEIN"/>
    <property type="match status" value="1"/>
</dbReference>
<evidence type="ECO:0000313" key="4">
    <source>
        <dbReference type="Proteomes" id="UP000709466"/>
    </source>
</evidence>
<dbReference type="RefSeq" id="WP_167639357.1">
    <property type="nucleotide sequence ID" value="NZ_JAATOP010000017.1"/>
</dbReference>
<evidence type="ECO:0000313" key="3">
    <source>
        <dbReference type="EMBL" id="NIY73974.1"/>
    </source>
</evidence>
<name>A0ABX0W3Y7_9RHOB</name>
<keyword evidence="4" id="KW-1185">Reference proteome</keyword>
<sequence>MTNLTRRGFAAGAMMAAGTLAACGNPIGGSGAATIDARVAATLNHMYTAYPGTRQLASQSSGMLVMPLISEAGIGLGGSYGRGALVIGETTVDYYSAAGASAGIQFGAQQFSAVLFFMTPEALSAFRQSSGWTAGADVAYALNDRGEMLSASTLTSTSPVIAVVFAQAGFRVGATLEGVKYTRIIP</sequence>
<feature type="signal peptide" evidence="1">
    <location>
        <begin position="1"/>
        <end position="21"/>
    </location>
</feature>
<dbReference type="EMBL" id="JAATOP010000017">
    <property type="protein sequence ID" value="NIY73974.1"/>
    <property type="molecule type" value="Genomic_DNA"/>
</dbReference>
<feature type="chain" id="PRO_5045342457" evidence="1">
    <location>
        <begin position="22"/>
        <end position="186"/>
    </location>
</feature>
<dbReference type="InterPro" id="IPR007461">
    <property type="entry name" value="Ysc84_actin-binding"/>
</dbReference>
<reference evidence="3 4" key="1">
    <citation type="submission" date="2020-03" db="EMBL/GenBank/DDBJ databases">
        <title>Bacterial isolates of synthetic phycosphere.</title>
        <authorList>
            <person name="Fu H."/>
            <person name="Moran M.A."/>
        </authorList>
    </citation>
    <scope>NUCLEOTIDE SEQUENCE [LARGE SCALE GENOMIC DNA]</scope>
    <source>
        <strain evidence="3 4">HF1</strain>
    </source>
</reference>
<comment type="caution">
    <text evidence="3">The sequence shown here is derived from an EMBL/GenBank/DDBJ whole genome shotgun (WGS) entry which is preliminary data.</text>
</comment>
<keyword evidence="1" id="KW-0732">Signal</keyword>
<proteinExistence type="predicted"/>
<feature type="domain" description="Ysc84 actin-binding" evidence="2">
    <location>
        <begin position="99"/>
        <end position="181"/>
    </location>
</feature>
<evidence type="ECO:0000256" key="1">
    <source>
        <dbReference type="SAM" id="SignalP"/>
    </source>
</evidence>
<evidence type="ECO:0000259" key="2">
    <source>
        <dbReference type="Pfam" id="PF04366"/>
    </source>
</evidence>